<keyword evidence="2" id="KW-1185">Reference proteome</keyword>
<protein>
    <submittedName>
        <fullName evidence="1">Uncharacterized protein</fullName>
    </submittedName>
</protein>
<dbReference type="Proteomes" id="UP000528964">
    <property type="component" value="Unassembled WGS sequence"/>
</dbReference>
<reference evidence="1 2" key="1">
    <citation type="submission" date="2020-08" db="EMBL/GenBank/DDBJ databases">
        <title>Genomic Encyclopedia of Type Strains, Phase IV (KMG-IV): sequencing the most valuable type-strain genomes for metagenomic binning, comparative biology and taxonomic classification.</title>
        <authorList>
            <person name="Goeker M."/>
        </authorList>
    </citation>
    <scope>NUCLEOTIDE SEQUENCE [LARGE SCALE GENOMIC DNA]</scope>
    <source>
        <strain evidence="1 2">DSM 25481</strain>
    </source>
</reference>
<name>A0A7W6CWT7_9HYPH</name>
<evidence type="ECO:0000313" key="1">
    <source>
        <dbReference type="EMBL" id="MBB3971707.1"/>
    </source>
</evidence>
<evidence type="ECO:0000313" key="2">
    <source>
        <dbReference type="Proteomes" id="UP000528964"/>
    </source>
</evidence>
<sequence>MAPLHGGELLHAALQGELRIDALERAAARETRAFEEFFEQKSVVKLK</sequence>
<organism evidence="1 2">
    <name type="scientific">Hansschlegelia beijingensis</name>
    <dbReference type="NCBI Taxonomy" id="1133344"/>
    <lineage>
        <taxon>Bacteria</taxon>
        <taxon>Pseudomonadati</taxon>
        <taxon>Pseudomonadota</taxon>
        <taxon>Alphaproteobacteria</taxon>
        <taxon>Hyphomicrobiales</taxon>
        <taxon>Methylopilaceae</taxon>
        <taxon>Hansschlegelia</taxon>
    </lineage>
</organism>
<gene>
    <name evidence="1" type="ORF">GGR24_000340</name>
</gene>
<accession>A0A7W6CWT7</accession>
<dbReference type="EMBL" id="JACIDR010000001">
    <property type="protein sequence ID" value="MBB3971707.1"/>
    <property type="molecule type" value="Genomic_DNA"/>
</dbReference>
<proteinExistence type="predicted"/>
<comment type="caution">
    <text evidence="1">The sequence shown here is derived from an EMBL/GenBank/DDBJ whole genome shotgun (WGS) entry which is preliminary data.</text>
</comment>
<dbReference type="RefSeq" id="WP_183393562.1">
    <property type="nucleotide sequence ID" value="NZ_JACIDR010000001.1"/>
</dbReference>
<dbReference type="AlphaFoldDB" id="A0A7W6CWT7"/>